<protein>
    <submittedName>
        <fullName evidence="3">Uncharacterized protein</fullName>
    </submittedName>
</protein>
<dbReference type="Proteomes" id="UP000824267">
    <property type="component" value="Unassembled WGS sequence"/>
</dbReference>
<organism evidence="3 4">
    <name type="scientific">Candidatus Onthomorpha intestinigallinarum</name>
    <dbReference type="NCBI Taxonomy" id="2840880"/>
    <lineage>
        <taxon>Bacteria</taxon>
        <taxon>Pseudomonadati</taxon>
        <taxon>Bacteroidota</taxon>
        <taxon>Bacteroidia</taxon>
        <taxon>Bacteroidales</taxon>
        <taxon>Candidatus Onthomorpha</taxon>
    </lineage>
</organism>
<keyword evidence="2" id="KW-0812">Transmembrane</keyword>
<accession>A0A9D1RHK5</accession>
<evidence type="ECO:0000256" key="2">
    <source>
        <dbReference type="SAM" id="Phobius"/>
    </source>
</evidence>
<feature type="transmembrane region" description="Helical" evidence="2">
    <location>
        <begin position="102"/>
        <end position="119"/>
    </location>
</feature>
<feature type="transmembrane region" description="Helical" evidence="2">
    <location>
        <begin position="42"/>
        <end position="61"/>
    </location>
</feature>
<name>A0A9D1RHK5_9BACT</name>
<gene>
    <name evidence="3" type="ORF">IAC47_05905</name>
</gene>
<evidence type="ECO:0000313" key="3">
    <source>
        <dbReference type="EMBL" id="HIW87789.1"/>
    </source>
</evidence>
<evidence type="ECO:0000256" key="1">
    <source>
        <dbReference type="SAM" id="MobiDB-lite"/>
    </source>
</evidence>
<reference evidence="3" key="1">
    <citation type="journal article" date="2021" name="PeerJ">
        <title>Extensive microbial diversity within the chicken gut microbiome revealed by metagenomics and culture.</title>
        <authorList>
            <person name="Gilroy R."/>
            <person name="Ravi A."/>
            <person name="Getino M."/>
            <person name="Pursley I."/>
            <person name="Horton D.L."/>
            <person name="Alikhan N.F."/>
            <person name="Baker D."/>
            <person name="Gharbi K."/>
            <person name="Hall N."/>
            <person name="Watson M."/>
            <person name="Adriaenssens E.M."/>
            <person name="Foster-Nyarko E."/>
            <person name="Jarju S."/>
            <person name="Secka A."/>
            <person name="Antonio M."/>
            <person name="Oren A."/>
            <person name="Chaudhuri R.R."/>
            <person name="La Ragione R."/>
            <person name="Hildebrand F."/>
            <person name="Pallen M.J."/>
        </authorList>
    </citation>
    <scope>NUCLEOTIDE SEQUENCE</scope>
    <source>
        <strain evidence="3">Gambia16-930</strain>
    </source>
</reference>
<feature type="region of interest" description="Disordered" evidence="1">
    <location>
        <begin position="127"/>
        <end position="152"/>
    </location>
</feature>
<dbReference type="AlphaFoldDB" id="A0A9D1RHK5"/>
<keyword evidence="2" id="KW-1133">Transmembrane helix</keyword>
<proteinExistence type="predicted"/>
<sequence>MQNHPLLSYFSKLSIFSICVCFVFLFCSVTPAREFLSENMPYYVVMFYILTALSYVCLYLLPKKMKVNFIHIFLITKMLKFIIYLSVLVIVLLFGIETNVKFAVSYLVMFLMFLTFDTITTNKLSRKEAEKERNEKQEEIQSKNNEDEKTAV</sequence>
<evidence type="ECO:0000313" key="4">
    <source>
        <dbReference type="Proteomes" id="UP000824267"/>
    </source>
</evidence>
<comment type="caution">
    <text evidence="3">The sequence shown here is derived from an EMBL/GenBank/DDBJ whole genome shotgun (WGS) entry which is preliminary data.</text>
</comment>
<feature type="transmembrane region" description="Helical" evidence="2">
    <location>
        <begin position="73"/>
        <end position="96"/>
    </location>
</feature>
<reference evidence="3" key="2">
    <citation type="submission" date="2021-04" db="EMBL/GenBank/DDBJ databases">
        <authorList>
            <person name="Gilroy R."/>
        </authorList>
    </citation>
    <scope>NUCLEOTIDE SEQUENCE</scope>
    <source>
        <strain evidence="3">Gambia16-930</strain>
    </source>
</reference>
<keyword evidence="2" id="KW-0472">Membrane</keyword>
<dbReference type="EMBL" id="DXGG01000186">
    <property type="protein sequence ID" value="HIW87789.1"/>
    <property type="molecule type" value="Genomic_DNA"/>
</dbReference>